<dbReference type="SUPFAM" id="SSF52091">
    <property type="entry name" value="SpoIIaa-like"/>
    <property type="match status" value="1"/>
</dbReference>
<comment type="subcellular location">
    <subcellularLocation>
        <location evidence="1">Membrane</location>
        <topology evidence="1">Multi-pass membrane protein</topology>
    </subcellularLocation>
</comment>
<feature type="transmembrane region" description="Helical" evidence="5">
    <location>
        <begin position="406"/>
        <end position="437"/>
    </location>
</feature>
<keyword evidence="4 5" id="KW-0472">Membrane</keyword>
<name>A0ABW3J9M3_9HYPH</name>
<feature type="transmembrane region" description="Helical" evidence="5">
    <location>
        <begin position="24"/>
        <end position="46"/>
    </location>
</feature>
<protein>
    <submittedName>
        <fullName evidence="8">SulP family inorganic anion transporter</fullName>
    </submittedName>
</protein>
<dbReference type="RefSeq" id="WP_379088226.1">
    <property type="nucleotide sequence ID" value="NZ_JBHTJO010000001.1"/>
</dbReference>
<feature type="transmembrane region" description="Helical" evidence="5">
    <location>
        <begin position="52"/>
        <end position="75"/>
    </location>
</feature>
<keyword evidence="9" id="KW-1185">Reference proteome</keyword>
<dbReference type="InterPro" id="IPR002645">
    <property type="entry name" value="STAS_dom"/>
</dbReference>
<proteinExistence type="predicted"/>
<dbReference type="Gene3D" id="3.30.750.24">
    <property type="entry name" value="STAS domain"/>
    <property type="match status" value="1"/>
</dbReference>
<feature type="transmembrane region" description="Helical" evidence="5">
    <location>
        <begin position="314"/>
        <end position="334"/>
    </location>
</feature>
<dbReference type="InterPro" id="IPR018490">
    <property type="entry name" value="cNMP-bd_dom_sf"/>
</dbReference>
<dbReference type="CDD" id="cd07042">
    <property type="entry name" value="STAS_SulP_like_sulfate_transporter"/>
    <property type="match status" value="1"/>
</dbReference>
<dbReference type="PANTHER" id="PTHR43310">
    <property type="entry name" value="SULFATE TRANSPORTER YBAR-RELATED"/>
    <property type="match status" value="1"/>
</dbReference>
<dbReference type="CDD" id="cd00038">
    <property type="entry name" value="CAP_ED"/>
    <property type="match status" value="1"/>
</dbReference>
<feature type="domain" description="Cyclic nucleotide-binding" evidence="6">
    <location>
        <begin position="605"/>
        <end position="713"/>
    </location>
</feature>
<feature type="transmembrane region" description="Helical" evidence="5">
    <location>
        <begin position="375"/>
        <end position="394"/>
    </location>
</feature>
<organism evidence="8 9">
    <name type="scientific">Methyloligella solikamskensis</name>
    <dbReference type="NCBI Taxonomy" id="1177756"/>
    <lineage>
        <taxon>Bacteria</taxon>
        <taxon>Pseudomonadati</taxon>
        <taxon>Pseudomonadota</taxon>
        <taxon>Alphaproteobacteria</taxon>
        <taxon>Hyphomicrobiales</taxon>
        <taxon>Hyphomicrobiaceae</taxon>
        <taxon>Methyloligella</taxon>
    </lineage>
</organism>
<dbReference type="SUPFAM" id="SSF51206">
    <property type="entry name" value="cAMP-binding domain-like"/>
    <property type="match status" value="1"/>
</dbReference>
<dbReference type="Pfam" id="PF00916">
    <property type="entry name" value="Sulfate_transp"/>
    <property type="match status" value="1"/>
</dbReference>
<feature type="transmembrane region" description="Helical" evidence="5">
    <location>
        <begin position="114"/>
        <end position="136"/>
    </location>
</feature>
<feature type="transmembrane region" description="Helical" evidence="5">
    <location>
        <begin position="216"/>
        <end position="238"/>
    </location>
</feature>
<dbReference type="PANTHER" id="PTHR43310:SF1">
    <property type="entry name" value="SULFATE TRANSPORTER YBAR-RELATED"/>
    <property type="match status" value="1"/>
</dbReference>
<dbReference type="InterPro" id="IPR011547">
    <property type="entry name" value="SLC26A/SulP_dom"/>
</dbReference>
<reference evidence="9" key="1">
    <citation type="journal article" date="2019" name="Int. J. Syst. Evol. Microbiol.">
        <title>The Global Catalogue of Microorganisms (GCM) 10K type strain sequencing project: providing services to taxonomists for standard genome sequencing and annotation.</title>
        <authorList>
            <consortium name="The Broad Institute Genomics Platform"/>
            <consortium name="The Broad Institute Genome Sequencing Center for Infectious Disease"/>
            <person name="Wu L."/>
            <person name="Ma J."/>
        </authorList>
    </citation>
    <scope>NUCLEOTIDE SEQUENCE [LARGE SCALE GENOMIC DNA]</scope>
    <source>
        <strain evidence="9">CCUG 61697</strain>
    </source>
</reference>
<keyword evidence="3 5" id="KW-1133">Transmembrane helix</keyword>
<dbReference type="EMBL" id="JBHTJO010000001">
    <property type="protein sequence ID" value="MFD0987019.1"/>
    <property type="molecule type" value="Genomic_DNA"/>
</dbReference>
<dbReference type="Gene3D" id="2.60.120.10">
    <property type="entry name" value="Jelly Rolls"/>
    <property type="match status" value="1"/>
</dbReference>
<feature type="transmembrane region" description="Helical" evidence="5">
    <location>
        <begin position="346"/>
        <end position="368"/>
    </location>
</feature>
<dbReference type="Pfam" id="PF00027">
    <property type="entry name" value="cNMP_binding"/>
    <property type="match status" value="1"/>
</dbReference>
<comment type="caution">
    <text evidence="8">The sequence shown here is derived from an EMBL/GenBank/DDBJ whole genome shotgun (WGS) entry which is preliminary data.</text>
</comment>
<feature type="domain" description="STAS" evidence="7">
    <location>
        <begin position="477"/>
        <end position="588"/>
    </location>
</feature>
<dbReference type="PROSITE" id="PS50801">
    <property type="entry name" value="STAS"/>
    <property type="match status" value="1"/>
</dbReference>
<evidence type="ECO:0000313" key="9">
    <source>
        <dbReference type="Proteomes" id="UP001597102"/>
    </source>
</evidence>
<dbReference type="SMART" id="SM00100">
    <property type="entry name" value="cNMP"/>
    <property type="match status" value="1"/>
</dbReference>
<evidence type="ECO:0000313" key="8">
    <source>
        <dbReference type="EMBL" id="MFD0987019.1"/>
    </source>
</evidence>
<evidence type="ECO:0000256" key="5">
    <source>
        <dbReference type="SAM" id="Phobius"/>
    </source>
</evidence>
<evidence type="ECO:0000256" key="2">
    <source>
        <dbReference type="ARBA" id="ARBA00022692"/>
    </source>
</evidence>
<evidence type="ECO:0000256" key="4">
    <source>
        <dbReference type="ARBA" id="ARBA00023136"/>
    </source>
</evidence>
<dbReference type="InterPro" id="IPR000595">
    <property type="entry name" value="cNMP-bd_dom"/>
</dbReference>
<dbReference type="InterPro" id="IPR052706">
    <property type="entry name" value="Membrane-Transporter-like"/>
</dbReference>
<sequence>MSPLRIPILKRPDGPQAASLGRDVLAGGIAGVVQIAYCISFSALIFQGSLAAGFPLGLASLLMGTIVTGVIVSLTTSLVPSDAGPDTPAVAVMSVLATTIAATLASQGASQETIIINVLLALVVSTFFTGLLLFGLGAFRAGQFLRFVPYPVIGGFLAASGWLLMTGGIEVITGTSLTIQPSSWFETFSAENAAQLGVAGLFALTIVFLRRWVHSFLALPIAFVTFMIVMDFILFVLLDTSHSSGWFLASVGELTPWSPIKAAMRTDIDWTAMLTSSAEIGAVCGVTAISMLLDVSSLEVARQKTANLDRELRVNGLANLLASVFGGVAGNLSLNGSILINEAGAVSRLSGVFVALTCGLVLFVGLDVGMFVPKAVLGGMLAYLGVVILVEALFHAPAKRSYADFALALAITIVICYFGYLLGVVLGVIGACLMFALSYSRIGVIRRHLTRQEFAGNVERAPDQARILREEGGRIHIFWLSGFIFFGSSNGLFERVRRTIDGQAALIDGEAEMPVGFVVLDFGSVSGFDTSAVLSLIKLRNYCDETGVTLVFSGLDDTMRGNLARAGFFEDGHRHRSFRSRNEAIEWCEEELLREHAAPTVSHETFESWIKAEFGELADLGRIEPYLDRCEFQPGDVLFRQGEPSDSVDMIAEGCVAVTVTDEMGRTIRLRRMVGQTVVGEMGFYRDLPRTADVVAEQPTLVFRLSRESFEKMREKDPAAAAAFHQLIVRLLADRLDFANREISALLL</sequence>
<evidence type="ECO:0000256" key="1">
    <source>
        <dbReference type="ARBA" id="ARBA00004141"/>
    </source>
</evidence>
<evidence type="ECO:0000259" key="6">
    <source>
        <dbReference type="PROSITE" id="PS50042"/>
    </source>
</evidence>
<evidence type="ECO:0000259" key="7">
    <source>
        <dbReference type="PROSITE" id="PS50801"/>
    </source>
</evidence>
<dbReference type="Pfam" id="PF01740">
    <property type="entry name" value="STAS"/>
    <property type="match status" value="1"/>
</dbReference>
<dbReference type="InterPro" id="IPR036513">
    <property type="entry name" value="STAS_dom_sf"/>
</dbReference>
<accession>A0ABW3J9M3</accession>
<evidence type="ECO:0000256" key="3">
    <source>
        <dbReference type="ARBA" id="ARBA00022989"/>
    </source>
</evidence>
<feature type="transmembrane region" description="Helical" evidence="5">
    <location>
        <begin position="192"/>
        <end position="209"/>
    </location>
</feature>
<gene>
    <name evidence="8" type="ORF">ACFQ2F_07890</name>
</gene>
<feature type="transmembrane region" description="Helical" evidence="5">
    <location>
        <begin position="148"/>
        <end position="172"/>
    </location>
</feature>
<dbReference type="InterPro" id="IPR014710">
    <property type="entry name" value="RmlC-like_jellyroll"/>
</dbReference>
<keyword evidence="2 5" id="KW-0812">Transmembrane</keyword>
<dbReference type="Proteomes" id="UP001597102">
    <property type="component" value="Unassembled WGS sequence"/>
</dbReference>
<dbReference type="PROSITE" id="PS50042">
    <property type="entry name" value="CNMP_BINDING_3"/>
    <property type="match status" value="1"/>
</dbReference>